<gene>
    <name evidence="3" type="ORF">HPB51_028469</name>
</gene>
<evidence type="ECO:0000313" key="4">
    <source>
        <dbReference type="Proteomes" id="UP000821866"/>
    </source>
</evidence>
<dbReference type="Gene3D" id="3.10.450.10">
    <property type="match status" value="1"/>
</dbReference>
<evidence type="ECO:0000256" key="2">
    <source>
        <dbReference type="SAM" id="SignalP"/>
    </source>
</evidence>
<dbReference type="Proteomes" id="UP000821866">
    <property type="component" value="Unassembled WGS sequence"/>
</dbReference>
<feature type="signal peptide" evidence="2">
    <location>
        <begin position="1"/>
        <end position="22"/>
    </location>
</feature>
<keyword evidence="4" id="KW-1185">Reference proteome</keyword>
<proteinExistence type="predicted"/>
<feature type="region of interest" description="Disordered" evidence="1">
    <location>
        <begin position="78"/>
        <end position="100"/>
    </location>
</feature>
<dbReference type="AlphaFoldDB" id="A0A9J6CXJ9"/>
<sequence length="100" mass="10436">MIAIKQTCLLLVAGLWTSALLGSGYTGSTMVGGWTEQNPQGSPKYLKLAHYAVSTQTEGETVYNTVLNLTNVATQEREKGLSGHSFSGAPPAPAIIADGP</sequence>
<reference evidence="3" key="2">
    <citation type="submission" date="2021-09" db="EMBL/GenBank/DDBJ databases">
        <authorList>
            <person name="Jia N."/>
            <person name="Wang J."/>
            <person name="Shi W."/>
            <person name="Du L."/>
            <person name="Sun Y."/>
            <person name="Zhan W."/>
            <person name="Jiang J."/>
            <person name="Wang Q."/>
            <person name="Zhang B."/>
            <person name="Ji P."/>
            <person name="Sakyi L.B."/>
            <person name="Cui X."/>
            <person name="Yuan T."/>
            <person name="Jiang B."/>
            <person name="Yang W."/>
            <person name="Lam T.T.-Y."/>
            <person name="Chang Q."/>
            <person name="Ding S."/>
            <person name="Wang X."/>
            <person name="Zhu J."/>
            <person name="Ruan X."/>
            <person name="Zhao L."/>
            <person name="Wei J."/>
            <person name="Que T."/>
            <person name="Du C."/>
            <person name="Cheng J."/>
            <person name="Dai P."/>
            <person name="Han X."/>
            <person name="Huang E."/>
            <person name="Gao Y."/>
            <person name="Liu J."/>
            <person name="Shao H."/>
            <person name="Ye R."/>
            <person name="Li L."/>
            <person name="Wei W."/>
            <person name="Wang X."/>
            <person name="Wang C."/>
            <person name="Huo Q."/>
            <person name="Li W."/>
            <person name="Guo W."/>
            <person name="Chen H."/>
            <person name="Chen S."/>
            <person name="Zhou L."/>
            <person name="Zhou L."/>
            <person name="Ni X."/>
            <person name="Tian J."/>
            <person name="Zhou Y."/>
            <person name="Sheng Y."/>
            <person name="Liu T."/>
            <person name="Pan Y."/>
            <person name="Xia L."/>
            <person name="Li J."/>
            <person name="Zhao F."/>
            <person name="Cao W."/>
        </authorList>
    </citation>
    <scope>NUCLEOTIDE SEQUENCE</scope>
    <source>
        <strain evidence="3">Rmic-2018</strain>
        <tissue evidence="3">Larvae</tissue>
    </source>
</reference>
<evidence type="ECO:0000256" key="1">
    <source>
        <dbReference type="SAM" id="MobiDB-lite"/>
    </source>
</evidence>
<reference evidence="3" key="1">
    <citation type="journal article" date="2020" name="Cell">
        <title>Large-Scale Comparative Analyses of Tick Genomes Elucidate Their Genetic Diversity and Vector Capacities.</title>
        <authorList>
            <consortium name="Tick Genome and Microbiome Consortium (TIGMIC)"/>
            <person name="Jia N."/>
            <person name="Wang J."/>
            <person name="Shi W."/>
            <person name="Du L."/>
            <person name="Sun Y."/>
            <person name="Zhan W."/>
            <person name="Jiang J.F."/>
            <person name="Wang Q."/>
            <person name="Zhang B."/>
            <person name="Ji P."/>
            <person name="Bell-Sakyi L."/>
            <person name="Cui X.M."/>
            <person name="Yuan T.T."/>
            <person name="Jiang B.G."/>
            <person name="Yang W.F."/>
            <person name="Lam T.T."/>
            <person name="Chang Q.C."/>
            <person name="Ding S.J."/>
            <person name="Wang X.J."/>
            <person name="Zhu J.G."/>
            <person name="Ruan X.D."/>
            <person name="Zhao L."/>
            <person name="Wei J.T."/>
            <person name="Ye R.Z."/>
            <person name="Que T.C."/>
            <person name="Du C.H."/>
            <person name="Zhou Y.H."/>
            <person name="Cheng J.X."/>
            <person name="Dai P.F."/>
            <person name="Guo W.B."/>
            <person name="Han X.H."/>
            <person name="Huang E.J."/>
            <person name="Li L.F."/>
            <person name="Wei W."/>
            <person name="Gao Y.C."/>
            <person name="Liu J.Z."/>
            <person name="Shao H.Z."/>
            <person name="Wang X."/>
            <person name="Wang C.C."/>
            <person name="Yang T.C."/>
            <person name="Huo Q.B."/>
            <person name="Li W."/>
            <person name="Chen H.Y."/>
            <person name="Chen S.E."/>
            <person name="Zhou L.G."/>
            <person name="Ni X.B."/>
            <person name="Tian J.H."/>
            <person name="Sheng Y."/>
            <person name="Liu T."/>
            <person name="Pan Y.S."/>
            <person name="Xia L.Y."/>
            <person name="Li J."/>
            <person name="Zhao F."/>
            <person name="Cao W.C."/>
        </authorList>
    </citation>
    <scope>NUCLEOTIDE SEQUENCE</scope>
    <source>
        <strain evidence="3">Rmic-2018</strain>
    </source>
</reference>
<name>A0A9J6CXJ9_RHIMP</name>
<dbReference type="VEuPathDB" id="VectorBase:LOC119186215"/>
<accession>A0A9J6CXJ9</accession>
<keyword evidence="2" id="KW-0732">Signal</keyword>
<comment type="caution">
    <text evidence="3">The sequence shown here is derived from an EMBL/GenBank/DDBJ whole genome shotgun (WGS) entry which is preliminary data.</text>
</comment>
<evidence type="ECO:0000313" key="3">
    <source>
        <dbReference type="EMBL" id="KAH7948605.1"/>
    </source>
</evidence>
<protein>
    <submittedName>
        <fullName evidence="3">Uncharacterized protein</fullName>
    </submittedName>
</protein>
<feature type="chain" id="PRO_5039915662" evidence="2">
    <location>
        <begin position="23"/>
        <end position="100"/>
    </location>
</feature>
<organism evidence="3 4">
    <name type="scientific">Rhipicephalus microplus</name>
    <name type="common">Cattle tick</name>
    <name type="synonym">Boophilus microplus</name>
    <dbReference type="NCBI Taxonomy" id="6941"/>
    <lineage>
        <taxon>Eukaryota</taxon>
        <taxon>Metazoa</taxon>
        <taxon>Ecdysozoa</taxon>
        <taxon>Arthropoda</taxon>
        <taxon>Chelicerata</taxon>
        <taxon>Arachnida</taxon>
        <taxon>Acari</taxon>
        <taxon>Parasitiformes</taxon>
        <taxon>Ixodida</taxon>
        <taxon>Ixodoidea</taxon>
        <taxon>Ixodidae</taxon>
        <taxon>Rhipicephalinae</taxon>
        <taxon>Rhipicephalus</taxon>
        <taxon>Boophilus</taxon>
    </lineage>
</organism>
<dbReference type="EMBL" id="JABSTU010005218">
    <property type="protein sequence ID" value="KAH7948605.1"/>
    <property type="molecule type" value="Genomic_DNA"/>
</dbReference>